<evidence type="ECO:0000313" key="4">
    <source>
        <dbReference type="Proteomes" id="UP000193827"/>
    </source>
</evidence>
<evidence type="ECO:0000313" key="3">
    <source>
        <dbReference type="EMBL" id="SLN12131.1"/>
    </source>
</evidence>
<dbReference type="RefSeq" id="WP_085890591.1">
    <property type="nucleotide sequence ID" value="NZ_FWFL01000001.1"/>
</dbReference>
<organism evidence="3 4">
    <name type="scientific">Roseovarius litorisediminis</name>
    <dbReference type="NCBI Taxonomy" id="1312363"/>
    <lineage>
        <taxon>Bacteria</taxon>
        <taxon>Pseudomonadati</taxon>
        <taxon>Pseudomonadota</taxon>
        <taxon>Alphaproteobacteria</taxon>
        <taxon>Rhodobacterales</taxon>
        <taxon>Roseobacteraceae</taxon>
        <taxon>Roseovarius</taxon>
    </lineage>
</organism>
<accession>A0A1Y5R9B3</accession>
<dbReference type="Pfam" id="PF09832">
    <property type="entry name" value="DUF2059"/>
    <property type="match status" value="1"/>
</dbReference>
<reference evidence="3 4" key="1">
    <citation type="submission" date="2017-03" db="EMBL/GenBank/DDBJ databases">
        <authorList>
            <person name="Afonso C.L."/>
            <person name="Miller P.J."/>
            <person name="Scott M.A."/>
            <person name="Spackman E."/>
            <person name="Goraichik I."/>
            <person name="Dimitrov K.M."/>
            <person name="Suarez D.L."/>
            <person name="Swayne D.E."/>
        </authorList>
    </citation>
    <scope>NUCLEOTIDE SEQUENCE [LARGE SCALE GENOMIC DNA]</scope>
    <source>
        <strain evidence="3 4">CECT 8287</strain>
    </source>
</reference>
<evidence type="ECO:0000256" key="1">
    <source>
        <dbReference type="SAM" id="SignalP"/>
    </source>
</evidence>
<evidence type="ECO:0000259" key="2">
    <source>
        <dbReference type="Pfam" id="PF09832"/>
    </source>
</evidence>
<protein>
    <recommendedName>
        <fullName evidence="2">DUF2059 domain-containing protein</fullName>
    </recommendedName>
</protein>
<sequence>MTRILAAVFTALCLTLPATAQDSDQAERLAVAQEYVDATMADMDMAAFIKQMWIPVIQQMKNSGKNLSPEQITQIETLYNDTLTEPLTNVMLQQVDLMAELMTLEELSALRDFYNSEDGRAVMQKMPTLSQRQQPMIAEMLRNITPQMLPRLQEIISGS</sequence>
<feature type="domain" description="DUF2059" evidence="2">
    <location>
        <begin position="95"/>
        <end position="147"/>
    </location>
</feature>
<keyword evidence="1" id="KW-0732">Signal</keyword>
<dbReference type="AlphaFoldDB" id="A0A1Y5R9B3"/>
<proteinExistence type="predicted"/>
<gene>
    <name evidence="3" type="ORF">PEL8287_00315</name>
</gene>
<dbReference type="EMBL" id="FWFL01000001">
    <property type="protein sequence ID" value="SLN12131.1"/>
    <property type="molecule type" value="Genomic_DNA"/>
</dbReference>
<feature type="chain" id="PRO_5012667013" description="DUF2059 domain-containing protein" evidence="1">
    <location>
        <begin position="21"/>
        <end position="159"/>
    </location>
</feature>
<feature type="signal peptide" evidence="1">
    <location>
        <begin position="1"/>
        <end position="20"/>
    </location>
</feature>
<dbReference type="InterPro" id="IPR018637">
    <property type="entry name" value="DUF2059"/>
</dbReference>
<name>A0A1Y5R9B3_9RHOB</name>
<keyword evidence="4" id="KW-1185">Reference proteome</keyword>
<dbReference type="Proteomes" id="UP000193827">
    <property type="component" value="Unassembled WGS sequence"/>
</dbReference>